<accession>X0VPE6</accession>
<organism evidence="1">
    <name type="scientific">marine sediment metagenome</name>
    <dbReference type="NCBI Taxonomy" id="412755"/>
    <lineage>
        <taxon>unclassified sequences</taxon>
        <taxon>metagenomes</taxon>
        <taxon>ecological metagenomes</taxon>
    </lineage>
</organism>
<comment type="caution">
    <text evidence="1">The sequence shown here is derived from an EMBL/GenBank/DDBJ whole genome shotgun (WGS) entry which is preliminary data.</text>
</comment>
<name>X0VPE6_9ZZZZ</name>
<dbReference type="EMBL" id="BARS01030289">
    <property type="protein sequence ID" value="GAG20100.1"/>
    <property type="molecule type" value="Genomic_DNA"/>
</dbReference>
<sequence length="41" mass="4590">WAIKAEYVRPLIPSVSSSVRINDKKAAILNTEKSICRVVAY</sequence>
<feature type="non-terminal residue" evidence="1">
    <location>
        <position position="1"/>
    </location>
</feature>
<reference evidence="1" key="1">
    <citation type="journal article" date="2014" name="Front. Microbiol.">
        <title>High frequency of phylogenetically diverse reductive dehalogenase-homologous genes in deep subseafloor sedimentary metagenomes.</title>
        <authorList>
            <person name="Kawai M."/>
            <person name="Futagami T."/>
            <person name="Toyoda A."/>
            <person name="Takaki Y."/>
            <person name="Nishi S."/>
            <person name="Hori S."/>
            <person name="Arai W."/>
            <person name="Tsubouchi T."/>
            <person name="Morono Y."/>
            <person name="Uchiyama I."/>
            <person name="Ito T."/>
            <person name="Fujiyama A."/>
            <person name="Inagaki F."/>
            <person name="Takami H."/>
        </authorList>
    </citation>
    <scope>NUCLEOTIDE SEQUENCE</scope>
    <source>
        <strain evidence="1">Expedition CK06-06</strain>
    </source>
</reference>
<dbReference type="AlphaFoldDB" id="X0VPE6"/>
<protein>
    <submittedName>
        <fullName evidence="1">Uncharacterized protein</fullName>
    </submittedName>
</protein>
<evidence type="ECO:0000313" key="1">
    <source>
        <dbReference type="EMBL" id="GAG20100.1"/>
    </source>
</evidence>
<proteinExistence type="predicted"/>
<gene>
    <name evidence="1" type="ORF">S01H1_47251</name>
</gene>